<proteinExistence type="predicted"/>
<dbReference type="AlphaFoldDB" id="A0A5D0GD94"/>
<reference evidence="1 2" key="1">
    <citation type="submission" date="2019-08" db="EMBL/GenBank/DDBJ databases">
        <title>Formosa sediminis sp. nov., isolated from marine sediment.</title>
        <authorList>
            <person name="Cao W.R."/>
        </authorList>
    </citation>
    <scope>NUCLEOTIDE SEQUENCE [LARGE SCALE GENOMIC DNA]</scope>
    <source>
        <strain evidence="1 2">1494</strain>
    </source>
</reference>
<protein>
    <submittedName>
        <fullName evidence="1">Class I SAM-dependent methyltransferase</fullName>
    </submittedName>
</protein>
<dbReference type="GO" id="GO:0032259">
    <property type="term" value="P:methylation"/>
    <property type="evidence" value="ECO:0007669"/>
    <property type="project" value="UniProtKB-KW"/>
</dbReference>
<evidence type="ECO:0000313" key="1">
    <source>
        <dbReference type="EMBL" id="TYA56731.1"/>
    </source>
</evidence>
<dbReference type="SUPFAM" id="SSF53335">
    <property type="entry name" value="S-adenosyl-L-methionine-dependent methyltransferases"/>
    <property type="match status" value="1"/>
</dbReference>
<dbReference type="CDD" id="cd02440">
    <property type="entry name" value="AdoMet_MTases"/>
    <property type="match status" value="1"/>
</dbReference>
<dbReference type="Proteomes" id="UP000324550">
    <property type="component" value="Unassembled WGS sequence"/>
</dbReference>
<dbReference type="EMBL" id="VSFC01000029">
    <property type="protein sequence ID" value="TYA56731.1"/>
    <property type="molecule type" value="Genomic_DNA"/>
</dbReference>
<keyword evidence="2" id="KW-1185">Reference proteome</keyword>
<comment type="caution">
    <text evidence="1">The sequence shown here is derived from an EMBL/GenBank/DDBJ whole genome shotgun (WGS) entry which is preliminary data.</text>
</comment>
<gene>
    <name evidence="1" type="ORF">FVF61_05690</name>
</gene>
<dbReference type="GO" id="GO:0008168">
    <property type="term" value="F:methyltransferase activity"/>
    <property type="evidence" value="ECO:0007669"/>
    <property type="project" value="UniProtKB-KW"/>
</dbReference>
<dbReference type="RefSeq" id="WP_148454261.1">
    <property type="nucleotide sequence ID" value="NZ_VSFC01000029.1"/>
</dbReference>
<dbReference type="Gene3D" id="3.40.50.150">
    <property type="entry name" value="Vaccinia Virus protein VP39"/>
    <property type="match status" value="1"/>
</dbReference>
<dbReference type="Pfam" id="PF13578">
    <property type="entry name" value="Methyltransf_24"/>
    <property type="match status" value="1"/>
</dbReference>
<keyword evidence="1" id="KW-0808">Transferase</keyword>
<dbReference type="PANTHER" id="PTHR43167">
    <property type="entry name" value="PUTATIVE (AFU_ORTHOLOGUE AFUA_6G01830)-RELATED"/>
    <property type="match status" value="1"/>
</dbReference>
<accession>A0A5D0GD94</accession>
<evidence type="ECO:0000313" key="2">
    <source>
        <dbReference type="Proteomes" id="UP000324550"/>
    </source>
</evidence>
<dbReference type="InterPro" id="IPR029063">
    <property type="entry name" value="SAM-dependent_MTases_sf"/>
</dbReference>
<sequence length="255" mass="29462">MIYQQKQYIQFLLKSTNQHGVHSPFVYDLVTNCFYDRTKHLDYTHLKTYRNSLLKNHQTLQITDLGSGSKVASTNLRTIKSIAKHSGTTLKRAKLLYRLASYFQFQQVLELGTSLGIATHALQLGNPTATITSIEGCPNISNTAKLHLENTQNLNLLVGDFDLHIDTLEQESFDLVFFDGNHNKEATLTYFDKLLPKTHNNTLFIFDDIYWSKGMTEAWETIKKHPKVSVTIDTFFWGFVFFRKEQVKEDFVIRL</sequence>
<organism evidence="1 2">
    <name type="scientific">Formosa maritima</name>
    <dbReference type="NCBI Taxonomy" id="2592046"/>
    <lineage>
        <taxon>Bacteria</taxon>
        <taxon>Pseudomonadati</taxon>
        <taxon>Bacteroidota</taxon>
        <taxon>Flavobacteriia</taxon>
        <taxon>Flavobacteriales</taxon>
        <taxon>Flavobacteriaceae</taxon>
        <taxon>Formosa</taxon>
    </lineage>
</organism>
<keyword evidence="1" id="KW-0489">Methyltransferase</keyword>
<dbReference type="PANTHER" id="PTHR43167:SF1">
    <property type="entry name" value="PUTATIVE (AFU_ORTHOLOGUE AFUA_6G01830)-RELATED"/>
    <property type="match status" value="1"/>
</dbReference>
<dbReference type="OrthoDB" id="5464618at2"/>
<name>A0A5D0GD94_9FLAO</name>